<feature type="transmembrane region" description="Helical" evidence="6">
    <location>
        <begin position="78"/>
        <end position="97"/>
    </location>
</feature>
<evidence type="ECO:0000313" key="8">
    <source>
        <dbReference type="Proteomes" id="UP000301870"/>
    </source>
</evidence>
<feature type="transmembrane region" description="Helical" evidence="6">
    <location>
        <begin position="20"/>
        <end position="40"/>
    </location>
</feature>
<sequence>MIWAVEMLTVAKSSVDVNTGNFLMTLTRLVVNVLTSILLFKVGRRPLAHTSAVGVAVVSMVIAIYTSTHKEPSLPPQILFMSYMAFASVGYYVLPFLMASEIYPLQVRGILAGITVFITGLLISGSIKLTPTLLDNLGLTYTMVIFGISSLLGVIFIYIFLPETKNLTLQEIEEYYSDLRPTLVSQRTNLSKLETKSSTSNKIKDVTKKTLAATSADVINLANSIFKLDGKKSNKSIKNKKASSELNLNADNKNVPRPSADTILLQKIVKLAKTIKSRRKQGSKENIEELKNKERPDHITGKGKLEGISDTSDKPGTSRKLSRTSSKTNILEQPEQPAEIARKKMKKQSNESIKSTTSKKSNRDKYDTNDSD</sequence>
<keyword evidence="4 6" id="KW-0472">Membrane</keyword>
<dbReference type="InterPro" id="IPR050549">
    <property type="entry name" value="MFS_Trehalose_Transporter"/>
</dbReference>
<feature type="compositionally biased region" description="Basic and acidic residues" evidence="5">
    <location>
        <begin position="282"/>
        <end position="313"/>
    </location>
</feature>
<feature type="domain" description="Major facilitator superfamily (MFS) profile" evidence="7">
    <location>
        <begin position="1"/>
        <end position="165"/>
    </location>
</feature>
<keyword evidence="2 6" id="KW-0812">Transmembrane</keyword>
<dbReference type="PANTHER" id="PTHR48021">
    <property type="match status" value="1"/>
</dbReference>
<proteinExistence type="predicted"/>
<evidence type="ECO:0000256" key="1">
    <source>
        <dbReference type="ARBA" id="ARBA00004141"/>
    </source>
</evidence>
<comment type="subcellular location">
    <subcellularLocation>
        <location evidence="1">Membrane</location>
        <topology evidence="1">Multi-pass membrane protein</topology>
    </subcellularLocation>
</comment>
<dbReference type="Gene3D" id="1.20.1250.20">
    <property type="entry name" value="MFS general substrate transporter like domains"/>
    <property type="match status" value="1"/>
</dbReference>
<evidence type="ECO:0000256" key="5">
    <source>
        <dbReference type="SAM" id="MobiDB-lite"/>
    </source>
</evidence>
<organism evidence="8 9">
    <name type="scientific">Spodoptera litura</name>
    <name type="common">Asian cotton leafworm</name>
    <dbReference type="NCBI Taxonomy" id="69820"/>
    <lineage>
        <taxon>Eukaryota</taxon>
        <taxon>Metazoa</taxon>
        <taxon>Ecdysozoa</taxon>
        <taxon>Arthropoda</taxon>
        <taxon>Hexapoda</taxon>
        <taxon>Insecta</taxon>
        <taxon>Pterygota</taxon>
        <taxon>Neoptera</taxon>
        <taxon>Endopterygota</taxon>
        <taxon>Lepidoptera</taxon>
        <taxon>Glossata</taxon>
        <taxon>Ditrysia</taxon>
        <taxon>Noctuoidea</taxon>
        <taxon>Noctuidae</taxon>
        <taxon>Amphipyrinae</taxon>
        <taxon>Spodoptera</taxon>
    </lineage>
</organism>
<feature type="compositionally biased region" description="Basic and acidic residues" evidence="5">
    <location>
        <begin position="361"/>
        <end position="372"/>
    </location>
</feature>
<dbReference type="GO" id="GO:0016020">
    <property type="term" value="C:membrane"/>
    <property type="evidence" value="ECO:0007669"/>
    <property type="project" value="UniProtKB-SubCell"/>
</dbReference>
<keyword evidence="3 6" id="KW-1133">Transmembrane helix</keyword>
<feature type="transmembrane region" description="Helical" evidence="6">
    <location>
        <begin position="47"/>
        <end position="66"/>
    </location>
</feature>
<dbReference type="Pfam" id="PF00083">
    <property type="entry name" value="Sugar_tr"/>
    <property type="match status" value="1"/>
</dbReference>
<gene>
    <name evidence="9" type="primary">LOC111349471</name>
</gene>
<accession>A0A9J7DUH6</accession>
<dbReference type="PANTHER" id="PTHR48021:SF1">
    <property type="entry name" value="GH07001P-RELATED"/>
    <property type="match status" value="1"/>
</dbReference>
<dbReference type="InterPro" id="IPR036259">
    <property type="entry name" value="MFS_trans_sf"/>
</dbReference>
<evidence type="ECO:0000313" key="9">
    <source>
        <dbReference type="RefSeq" id="XP_022816362.1"/>
    </source>
</evidence>
<dbReference type="OrthoDB" id="4142200at2759"/>
<dbReference type="Proteomes" id="UP000301870">
    <property type="component" value="Chromosome 9"/>
</dbReference>
<dbReference type="AlphaFoldDB" id="A0A9J7DUH6"/>
<dbReference type="RefSeq" id="XP_022816362.1">
    <property type="nucleotide sequence ID" value="XM_022960594.1"/>
</dbReference>
<protein>
    <submittedName>
        <fullName evidence="9">Uncharacterized protein LOC111349471 isoform X2</fullName>
    </submittedName>
</protein>
<name>A0A9J7DUH6_SPOLT</name>
<evidence type="ECO:0000259" key="7">
    <source>
        <dbReference type="PROSITE" id="PS50850"/>
    </source>
</evidence>
<dbReference type="GeneID" id="111349471"/>
<evidence type="ECO:0000256" key="2">
    <source>
        <dbReference type="ARBA" id="ARBA00022692"/>
    </source>
</evidence>
<feature type="region of interest" description="Disordered" evidence="5">
    <location>
        <begin position="276"/>
        <end position="372"/>
    </location>
</feature>
<dbReference type="PROSITE" id="PS50850">
    <property type="entry name" value="MFS"/>
    <property type="match status" value="1"/>
</dbReference>
<dbReference type="GO" id="GO:0022857">
    <property type="term" value="F:transmembrane transporter activity"/>
    <property type="evidence" value="ECO:0007669"/>
    <property type="project" value="InterPro"/>
</dbReference>
<feature type="transmembrane region" description="Helical" evidence="6">
    <location>
        <begin position="139"/>
        <end position="161"/>
    </location>
</feature>
<reference evidence="9" key="1">
    <citation type="submission" date="2025-08" db="UniProtKB">
        <authorList>
            <consortium name="RefSeq"/>
        </authorList>
    </citation>
    <scope>IDENTIFICATION</scope>
    <source>
        <strain evidence="9">Ishihara</strain>
        <tissue evidence="9">Whole body</tissue>
    </source>
</reference>
<feature type="transmembrane region" description="Helical" evidence="6">
    <location>
        <begin position="109"/>
        <end position="127"/>
    </location>
</feature>
<dbReference type="InterPro" id="IPR005828">
    <property type="entry name" value="MFS_sugar_transport-like"/>
</dbReference>
<dbReference type="InterPro" id="IPR020846">
    <property type="entry name" value="MFS_dom"/>
</dbReference>
<dbReference type="SUPFAM" id="SSF103473">
    <property type="entry name" value="MFS general substrate transporter"/>
    <property type="match status" value="1"/>
</dbReference>
<evidence type="ECO:0000256" key="6">
    <source>
        <dbReference type="SAM" id="Phobius"/>
    </source>
</evidence>
<keyword evidence="8" id="KW-1185">Reference proteome</keyword>
<feature type="compositionally biased region" description="Polar residues" evidence="5">
    <location>
        <begin position="350"/>
        <end position="359"/>
    </location>
</feature>
<evidence type="ECO:0000256" key="3">
    <source>
        <dbReference type="ARBA" id="ARBA00022989"/>
    </source>
</evidence>
<evidence type="ECO:0000256" key="4">
    <source>
        <dbReference type="ARBA" id="ARBA00023136"/>
    </source>
</evidence>